<keyword evidence="3" id="KW-0540">Nuclease</keyword>
<organism evidence="10 11">
    <name type="scientific">Cudoniella acicularis</name>
    <dbReference type="NCBI Taxonomy" id="354080"/>
    <lineage>
        <taxon>Eukaryota</taxon>
        <taxon>Fungi</taxon>
        <taxon>Dikarya</taxon>
        <taxon>Ascomycota</taxon>
        <taxon>Pezizomycotina</taxon>
        <taxon>Leotiomycetes</taxon>
        <taxon>Helotiales</taxon>
        <taxon>Tricladiaceae</taxon>
        <taxon>Cudoniella</taxon>
    </lineage>
</organism>
<evidence type="ECO:0000256" key="3">
    <source>
        <dbReference type="ARBA" id="ARBA00022722"/>
    </source>
</evidence>
<dbReference type="InterPro" id="IPR016191">
    <property type="entry name" value="Ribonuclease/ribotoxin"/>
</dbReference>
<sequence>MKFSQVAIYAALFLAGSEAAPVVEERGQTPKLQFVGFPSSAKCGGGAHQAAARVFSESHLEDTAESAARLNIKAPNLGVGSQTYPHTFQNRGNPPEIGNFKAQCTGDKQEYPLFTDKIFNGGDSSDRTRAENPQADRIVIQIQPETKKGSNTYPVLFCGLMTHDGAPGNDFVECSGW</sequence>
<dbReference type="EC" id="4.6.1.24" evidence="2"/>
<reference evidence="10 11" key="1">
    <citation type="submission" date="2020-03" db="EMBL/GenBank/DDBJ databases">
        <title>Draft Genome Sequence of Cudoniella acicularis.</title>
        <authorList>
            <person name="Buettner E."/>
            <person name="Kellner H."/>
        </authorList>
    </citation>
    <scope>NUCLEOTIDE SEQUENCE [LARGE SCALE GENOMIC DNA]</scope>
    <source>
        <strain evidence="10 11">DSM 108380</strain>
    </source>
</reference>
<dbReference type="Pfam" id="PF00545">
    <property type="entry name" value="Ribonuclease"/>
    <property type="match status" value="1"/>
</dbReference>
<keyword evidence="11" id="KW-1185">Reference proteome</keyword>
<evidence type="ECO:0000256" key="1">
    <source>
        <dbReference type="ARBA" id="ARBA00009006"/>
    </source>
</evidence>
<protein>
    <recommendedName>
        <fullName evidence="2">ribonuclease T1</fullName>
        <ecNumber evidence="2">4.6.1.24</ecNumber>
    </recommendedName>
</protein>
<keyword evidence="7" id="KW-0456">Lyase</keyword>
<dbReference type="SUPFAM" id="SSF53933">
    <property type="entry name" value="Microbial ribonucleases"/>
    <property type="match status" value="1"/>
</dbReference>
<keyword evidence="6" id="KW-1015">Disulfide bond</keyword>
<comment type="catalytic activity">
    <reaction evidence="8">
        <text>[RNA] containing guanosine + H2O = an [RNA fragment]-3'-guanosine-3'-phosphate + a 5'-hydroxy-ribonucleotide-3'-[RNA fragment].</text>
        <dbReference type="EC" id="4.6.1.24"/>
    </reaction>
</comment>
<evidence type="ECO:0000313" key="10">
    <source>
        <dbReference type="EMBL" id="KAF4635248.1"/>
    </source>
</evidence>
<evidence type="ECO:0000256" key="4">
    <source>
        <dbReference type="ARBA" id="ARBA00022759"/>
    </source>
</evidence>
<accession>A0A8H4W5R5</accession>
<dbReference type="GO" id="GO:0016787">
    <property type="term" value="F:hydrolase activity"/>
    <property type="evidence" value="ECO:0007669"/>
    <property type="project" value="UniProtKB-KW"/>
</dbReference>
<evidence type="ECO:0000256" key="8">
    <source>
        <dbReference type="ARBA" id="ARBA00034015"/>
    </source>
</evidence>
<evidence type="ECO:0000313" key="11">
    <source>
        <dbReference type="Proteomes" id="UP000566819"/>
    </source>
</evidence>
<dbReference type="GO" id="GO:0003723">
    <property type="term" value="F:RNA binding"/>
    <property type="evidence" value="ECO:0007669"/>
    <property type="project" value="InterPro"/>
</dbReference>
<keyword evidence="5" id="KW-0378">Hydrolase</keyword>
<dbReference type="OrthoDB" id="5425539at2759"/>
<feature type="chain" id="PRO_5034395861" description="ribonuclease T1" evidence="9">
    <location>
        <begin position="20"/>
        <end position="177"/>
    </location>
</feature>
<dbReference type="PANTHER" id="PTHR42104">
    <property type="entry name" value="EXTRACELLULAR GUANYL-SPECIFIC RIBONUCLEASE RNTA (AFU_ORTHOLOGUE AFUA_4G03230)"/>
    <property type="match status" value="1"/>
</dbReference>
<dbReference type="AlphaFoldDB" id="A0A8H4W5R5"/>
<dbReference type="GO" id="GO:0046589">
    <property type="term" value="F:ribonuclease T1 activity"/>
    <property type="evidence" value="ECO:0007669"/>
    <property type="project" value="UniProtKB-EC"/>
</dbReference>
<gene>
    <name evidence="10" type="ORF">G7Y89_g2852</name>
</gene>
<dbReference type="InterPro" id="IPR000026">
    <property type="entry name" value="N1-like"/>
</dbReference>
<keyword evidence="9" id="KW-0732">Signal</keyword>
<evidence type="ECO:0000256" key="5">
    <source>
        <dbReference type="ARBA" id="ARBA00022801"/>
    </source>
</evidence>
<proteinExistence type="inferred from homology"/>
<dbReference type="Proteomes" id="UP000566819">
    <property type="component" value="Unassembled WGS sequence"/>
</dbReference>
<dbReference type="Gene3D" id="3.10.450.30">
    <property type="entry name" value="Microbial ribonucleases"/>
    <property type="match status" value="1"/>
</dbReference>
<comment type="caution">
    <text evidence="10">The sequence shown here is derived from an EMBL/GenBank/DDBJ whole genome shotgun (WGS) entry which is preliminary data.</text>
</comment>
<dbReference type="EMBL" id="JAAMPI010000132">
    <property type="protein sequence ID" value="KAF4635248.1"/>
    <property type="molecule type" value="Genomic_DNA"/>
</dbReference>
<name>A0A8H4W5R5_9HELO</name>
<evidence type="ECO:0000256" key="2">
    <source>
        <dbReference type="ARBA" id="ARBA00012549"/>
    </source>
</evidence>
<dbReference type="PANTHER" id="PTHR42104:SF1">
    <property type="entry name" value="EXTRACELLULAR GUANYL-SPECIFIC RIBONUCLEASE RNTA (AFU_ORTHOLOGUE AFUA_4G03230)"/>
    <property type="match status" value="1"/>
</dbReference>
<comment type="similarity">
    <text evidence="1">Belongs to the ribonuclease N1/T1 family.</text>
</comment>
<evidence type="ECO:0000256" key="7">
    <source>
        <dbReference type="ARBA" id="ARBA00023239"/>
    </source>
</evidence>
<keyword evidence="4" id="KW-0255">Endonuclease</keyword>
<evidence type="ECO:0000256" key="6">
    <source>
        <dbReference type="ARBA" id="ARBA00023157"/>
    </source>
</evidence>
<feature type="signal peptide" evidence="9">
    <location>
        <begin position="1"/>
        <end position="19"/>
    </location>
</feature>
<evidence type="ECO:0000256" key="9">
    <source>
        <dbReference type="SAM" id="SignalP"/>
    </source>
</evidence>